<dbReference type="InterPro" id="IPR013766">
    <property type="entry name" value="Thioredoxin_domain"/>
</dbReference>
<dbReference type="InterPro" id="IPR036249">
    <property type="entry name" value="Thioredoxin-like_sf"/>
</dbReference>
<dbReference type="GO" id="GO:0030313">
    <property type="term" value="C:cell envelope"/>
    <property type="evidence" value="ECO:0007669"/>
    <property type="project" value="UniProtKB-SubCell"/>
</dbReference>
<feature type="region of interest" description="Disordered" evidence="4">
    <location>
        <begin position="43"/>
        <end position="64"/>
    </location>
</feature>
<protein>
    <submittedName>
        <fullName evidence="7">Thiol:disulfide oxidoreductase TlpA</fullName>
    </submittedName>
</protein>
<feature type="chain" id="PRO_5007132572" evidence="5">
    <location>
        <begin position="30"/>
        <end position="225"/>
    </location>
</feature>
<dbReference type="EMBL" id="LMTR01000065">
    <property type="protein sequence ID" value="KWT67387.1"/>
    <property type="molecule type" value="Genomic_DNA"/>
</dbReference>
<sequence length="225" mass="23809">MSKRPQKKKPDHPSTYIWAAALSALAAFAAVYVTLAVSDNQTPAASSPSSASNSVTNGAATDAAPDDSARALATGKMATFVFKKTPADLTDVSFLTPDGATTNLSAFKGKVVLLNLWATWCAPCREEMPALDKLEKELGSDKFQVVALSIDKSGVDGARKFLDDIGATSLKPYADPTSKEGTRLGVIGMPTTLLINADGKEIGRLIGPAEWDSADARRLIEKFIF</sequence>
<evidence type="ECO:0000256" key="1">
    <source>
        <dbReference type="ARBA" id="ARBA00004196"/>
    </source>
</evidence>
<evidence type="ECO:0000313" key="7">
    <source>
        <dbReference type="EMBL" id="KWT67387.1"/>
    </source>
</evidence>
<dbReference type="InterPro" id="IPR013740">
    <property type="entry name" value="Redoxin"/>
</dbReference>
<dbReference type="PANTHER" id="PTHR42852">
    <property type="entry name" value="THIOL:DISULFIDE INTERCHANGE PROTEIN DSBE"/>
    <property type="match status" value="1"/>
</dbReference>
<accession>A0A109BET3</accession>
<dbReference type="CDD" id="cd02966">
    <property type="entry name" value="TlpA_like_family"/>
    <property type="match status" value="1"/>
</dbReference>
<evidence type="ECO:0000256" key="3">
    <source>
        <dbReference type="ARBA" id="ARBA00023284"/>
    </source>
</evidence>
<feature type="domain" description="Thioredoxin" evidence="6">
    <location>
        <begin position="58"/>
        <end position="225"/>
    </location>
</feature>
<organism evidence="7 8">
    <name type="scientific">Hyphomicrobium sulfonivorans</name>
    <dbReference type="NCBI Taxonomy" id="121290"/>
    <lineage>
        <taxon>Bacteria</taxon>
        <taxon>Pseudomonadati</taxon>
        <taxon>Pseudomonadota</taxon>
        <taxon>Alphaproteobacteria</taxon>
        <taxon>Hyphomicrobiales</taxon>
        <taxon>Hyphomicrobiaceae</taxon>
        <taxon>Hyphomicrobium</taxon>
    </lineage>
</organism>
<feature type="compositionally biased region" description="Low complexity" evidence="4">
    <location>
        <begin position="43"/>
        <end position="54"/>
    </location>
</feature>
<dbReference type="Pfam" id="PF08534">
    <property type="entry name" value="Redoxin"/>
    <property type="match status" value="1"/>
</dbReference>
<keyword evidence="5" id="KW-0732">Signal</keyword>
<dbReference type="OrthoDB" id="9799347at2"/>
<dbReference type="InterPro" id="IPR017937">
    <property type="entry name" value="Thioredoxin_CS"/>
</dbReference>
<evidence type="ECO:0000256" key="2">
    <source>
        <dbReference type="ARBA" id="ARBA00022748"/>
    </source>
</evidence>
<dbReference type="STRING" id="121290.APY04_1952"/>
<dbReference type="SUPFAM" id="SSF52833">
    <property type="entry name" value="Thioredoxin-like"/>
    <property type="match status" value="1"/>
</dbReference>
<comment type="caution">
    <text evidence="7">The sequence shown here is derived from an EMBL/GenBank/DDBJ whole genome shotgun (WGS) entry which is preliminary data.</text>
</comment>
<comment type="subcellular location">
    <subcellularLocation>
        <location evidence="1">Cell envelope</location>
    </subcellularLocation>
</comment>
<proteinExistence type="predicted"/>
<evidence type="ECO:0000259" key="6">
    <source>
        <dbReference type="PROSITE" id="PS51352"/>
    </source>
</evidence>
<dbReference type="GO" id="GO:0017004">
    <property type="term" value="P:cytochrome complex assembly"/>
    <property type="evidence" value="ECO:0007669"/>
    <property type="project" value="UniProtKB-KW"/>
</dbReference>
<reference evidence="7 8" key="1">
    <citation type="submission" date="2015-10" db="EMBL/GenBank/DDBJ databases">
        <title>Transcriptomic analysis of a linuron degrading triple-species bacterial consortium.</title>
        <authorList>
            <person name="Albers P."/>
        </authorList>
    </citation>
    <scope>NUCLEOTIDE SEQUENCE [LARGE SCALE GENOMIC DNA]</scope>
    <source>
        <strain evidence="7 8">WDL6</strain>
    </source>
</reference>
<gene>
    <name evidence="7" type="ORF">APY04_1952</name>
</gene>
<evidence type="ECO:0000313" key="8">
    <source>
        <dbReference type="Proteomes" id="UP000059074"/>
    </source>
</evidence>
<dbReference type="AlphaFoldDB" id="A0A109BET3"/>
<dbReference type="PATRIC" id="fig|121290.4.peg.3349"/>
<dbReference type="PROSITE" id="PS51352">
    <property type="entry name" value="THIOREDOXIN_2"/>
    <property type="match status" value="1"/>
</dbReference>
<dbReference type="GO" id="GO:0015036">
    <property type="term" value="F:disulfide oxidoreductase activity"/>
    <property type="evidence" value="ECO:0007669"/>
    <property type="project" value="UniProtKB-ARBA"/>
</dbReference>
<dbReference type="PROSITE" id="PS00194">
    <property type="entry name" value="THIOREDOXIN_1"/>
    <property type="match status" value="1"/>
</dbReference>
<evidence type="ECO:0000256" key="4">
    <source>
        <dbReference type="SAM" id="MobiDB-lite"/>
    </source>
</evidence>
<keyword evidence="3" id="KW-0676">Redox-active center</keyword>
<dbReference type="InterPro" id="IPR050553">
    <property type="entry name" value="Thioredoxin_ResA/DsbE_sf"/>
</dbReference>
<dbReference type="PANTHER" id="PTHR42852:SF13">
    <property type="entry name" value="PROTEIN DIPZ"/>
    <property type="match status" value="1"/>
</dbReference>
<evidence type="ECO:0000256" key="5">
    <source>
        <dbReference type="SAM" id="SignalP"/>
    </source>
</evidence>
<dbReference type="RefSeq" id="WP_068461968.1">
    <property type="nucleotide sequence ID" value="NZ_LMTR01000065.1"/>
</dbReference>
<dbReference type="Proteomes" id="UP000059074">
    <property type="component" value="Unassembled WGS sequence"/>
</dbReference>
<keyword evidence="2" id="KW-0201">Cytochrome c-type biogenesis</keyword>
<dbReference type="Gene3D" id="3.40.30.10">
    <property type="entry name" value="Glutaredoxin"/>
    <property type="match status" value="1"/>
</dbReference>
<name>A0A109BET3_HYPSL</name>
<feature type="signal peptide" evidence="5">
    <location>
        <begin position="1"/>
        <end position="29"/>
    </location>
</feature>
<keyword evidence="8" id="KW-1185">Reference proteome</keyword>